<proteinExistence type="predicted"/>
<keyword evidence="2" id="KW-1185">Reference proteome</keyword>
<gene>
    <name evidence="1" type="ORF">BDY19DRAFT_956079</name>
</gene>
<organism evidence="1 2">
    <name type="scientific">Irpex rosettiformis</name>
    <dbReference type="NCBI Taxonomy" id="378272"/>
    <lineage>
        <taxon>Eukaryota</taxon>
        <taxon>Fungi</taxon>
        <taxon>Dikarya</taxon>
        <taxon>Basidiomycota</taxon>
        <taxon>Agaricomycotina</taxon>
        <taxon>Agaricomycetes</taxon>
        <taxon>Polyporales</taxon>
        <taxon>Irpicaceae</taxon>
        <taxon>Irpex</taxon>
    </lineage>
</organism>
<sequence length="405" mass="44632">MLASSQELPPLPGTPTSSGSIQHRLLYRGALSLPDSYLLLDGLSFVAETRSKIQESPSVSLLSNPLALALESMRGRPSLHLMGTQKLEDVWLDVKTNVNVYVHPKSVLSRLYFQNILGLDEIASVEKRTDVGVRVSLTENSDPETSDFLIYGQLAPSQGPSERPMPSILTEPLEILQMYAARILPSPPPPTERKPRPDDPTPRRPRAYLLNDSTTLKRGASNSDLTIGPGKRSRLDRGSTHLSDEQVKRARELMLTGPLAQEKSDADLFKIPLLPARSTSSFSNINSASQSPTDVFGTVDAVKRKGKGKETVDAPGSSELEKANKTVIKQAAVTCLANHGIMKREVDFNEIYQAIYRGVTFALRSIMRTQAVNIRTVERLLEQHARMYINGNGESHSNDEQVARK</sequence>
<evidence type="ECO:0000313" key="2">
    <source>
        <dbReference type="Proteomes" id="UP001055072"/>
    </source>
</evidence>
<comment type="caution">
    <text evidence="1">The sequence shown here is derived from an EMBL/GenBank/DDBJ whole genome shotgun (WGS) entry which is preliminary data.</text>
</comment>
<name>A0ACB8TYZ6_9APHY</name>
<protein>
    <submittedName>
        <fullName evidence="1">Uncharacterized protein</fullName>
    </submittedName>
</protein>
<evidence type="ECO:0000313" key="1">
    <source>
        <dbReference type="EMBL" id="KAI0087104.1"/>
    </source>
</evidence>
<dbReference type="EMBL" id="MU274919">
    <property type="protein sequence ID" value="KAI0087104.1"/>
    <property type="molecule type" value="Genomic_DNA"/>
</dbReference>
<dbReference type="Proteomes" id="UP001055072">
    <property type="component" value="Unassembled WGS sequence"/>
</dbReference>
<reference evidence="1" key="1">
    <citation type="journal article" date="2021" name="Environ. Microbiol.">
        <title>Gene family expansions and transcriptome signatures uncover fungal adaptations to wood decay.</title>
        <authorList>
            <person name="Hage H."/>
            <person name="Miyauchi S."/>
            <person name="Viragh M."/>
            <person name="Drula E."/>
            <person name="Min B."/>
            <person name="Chaduli D."/>
            <person name="Navarro D."/>
            <person name="Favel A."/>
            <person name="Norest M."/>
            <person name="Lesage-Meessen L."/>
            <person name="Balint B."/>
            <person name="Merenyi Z."/>
            <person name="de Eugenio L."/>
            <person name="Morin E."/>
            <person name="Martinez A.T."/>
            <person name="Baldrian P."/>
            <person name="Stursova M."/>
            <person name="Martinez M.J."/>
            <person name="Novotny C."/>
            <person name="Magnuson J.K."/>
            <person name="Spatafora J.W."/>
            <person name="Maurice S."/>
            <person name="Pangilinan J."/>
            <person name="Andreopoulos W."/>
            <person name="LaButti K."/>
            <person name="Hundley H."/>
            <person name="Na H."/>
            <person name="Kuo A."/>
            <person name="Barry K."/>
            <person name="Lipzen A."/>
            <person name="Henrissat B."/>
            <person name="Riley R."/>
            <person name="Ahrendt S."/>
            <person name="Nagy L.G."/>
            <person name="Grigoriev I.V."/>
            <person name="Martin F."/>
            <person name="Rosso M.N."/>
        </authorList>
    </citation>
    <scope>NUCLEOTIDE SEQUENCE</scope>
    <source>
        <strain evidence="1">CBS 384.51</strain>
    </source>
</reference>
<accession>A0ACB8TYZ6</accession>